<dbReference type="Gene3D" id="3.40.50.970">
    <property type="match status" value="1"/>
</dbReference>
<dbReference type="CDD" id="cd07036">
    <property type="entry name" value="TPP_PYR_E1-PDHc-beta_like"/>
    <property type="match status" value="1"/>
</dbReference>
<dbReference type="InterPro" id="IPR009014">
    <property type="entry name" value="Transketo_C/PFOR_II"/>
</dbReference>
<dbReference type="EMBL" id="FNHG01000001">
    <property type="protein sequence ID" value="SDL64786.1"/>
    <property type="molecule type" value="Genomic_DNA"/>
</dbReference>
<dbReference type="STRING" id="144026.SAMN04488568_101189"/>
<dbReference type="InterPro" id="IPR033248">
    <property type="entry name" value="Transketolase_C"/>
</dbReference>
<evidence type="ECO:0000259" key="4">
    <source>
        <dbReference type="SMART" id="SM00861"/>
    </source>
</evidence>
<dbReference type="Pfam" id="PF02780">
    <property type="entry name" value="Transketolase_C"/>
    <property type="match status" value="1"/>
</dbReference>
<feature type="domain" description="Transketolase-like pyrimidine-binding" evidence="4">
    <location>
        <begin position="6"/>
        <end position="181"/>
    </location>
</feature>
<protein>
    <submittedName>
        <fullName evidence="5">Pyruvate dehydrogenase E1 component beta subunit</fullName>
    </submittedName>
</protein>
<dbReference type="FunFam" id="3.40.50.920:FF:000001">
    <property type="entry name" value="Pyruvate dehydrogenase E1 beta subunit"/>
    <property type="match status" value="1"/>
</dbReference>
<reference evidence="5 6" key="1">
    <citation type="submission" date="2016-10" db="EMBL/GenBank/DDBJ databases">
        <authorList>
            <person name="de Groot N.N."/>
        </authorList>
    </citation>
    <scope>NUCLEOTIDE SEQUENCE [LARGE SCALE GENOMIC DNA]</scope>
    <source>
        <strain evidence="5 6">DSM 16077</strain>
    </source>
</reference>
<dbReference type="Pfam" id="PF02779">
    <property type="entry name" value="Transket_pyr"/>
    <property type="match status" value="1"/>
</dbReference>
<keyword evidence="5" id="KW-0670">Pyruvate</keyword>
<dbReference type="InterPro" id="IPR029061">
    <property type="entry name" value="THDP-binding"/>
</dbReference>
<organism evidence="5 6">
    <name type="scientific">Maricaulis salignorans</name>
    <dbReference type="NCBI Taxonomy" id="144026"/>
    <lineage>
        <taxon>Bacteria</taxon>
        <taxon>Pseudomonadati</taxon>
        <taxon>Pseudomonadota</taxon>
        <taxon>Alphaproteobacteria</taxon>
        <taxon>Maricaulales</taxon>
        <taxon>Maricaulaceae</taxon>
        <taxon>Maricaulis</taxon>
    </lineage>
</organism>
<dbReference type="SUPFAM" id="SSF52922">
    <property type="entry name" value="TK C-terminal domain-like"/>
    <property type="match status" value="1"/>
</dbReference>
<proteinExistence type="predicted"/>
<gene>
    <name evidence="5" type="ORF">SAMN04488568_101189</name>
</gene>
<dbReference type="AlphaFoldDB" id="A0A1G9LS43"/>
<dbReference type="Gene3D" id="3.40.50.920">
    <property type="match status" value="1"/>
</dbReference>
<accession>A0A1G9LS43</accession>
<dbReference type="PANTHER" id="PTHR43257:SF2">
    <property type="entry name" value="PYRUVATE DEHYDROGENASE E1 COMPONENT SUBUNIT BETA"/>
    <property type="match status" value="1"/>
</dbReference>
<comment type="cofactor">
    <cofactor evidence="1">
        <name>thiamine diphosphate</name>
        <dbReference type="ChEBI" id="CHEBI:58937"/>
    </cofactor>
</comment>
<dbReference type="NCBIfam" id="NF006667">
    <property type="entry name" value="PRK09212.1"/>
    <property type="match status" value="1"/>
</dbReference>
<keyword evidence="3" id="KW-0786">Thiamine pyrophosphate</keyword>
<evidence type="ECO:0000256" key="1">
    <source>
        <dbReference type="ARBA" id="ARBA00001964"/>
    </source>
</evidence>
<dbReference type="PANTHER" id="PTHR43257">
    <property type="entry name" value="PYRUVATE DEHYDROGENASE E1 COMPONENT BETA SUBUNIT"/>
    <property type="match status" value="1"/>
</dbReference>
<evidence type="ECO:0000256" key="2">
    <source>
        <dbReference type="ARBA" id="ARBA00023002"/>
    </source>
</evidence>
<name>A0A1G9LS43_9PROT</name>
<keyword evidence="2" id="KW-0560">Oxidoreductase</keyword>
<evidence type="ECO:0000256" key="3">
    <source>
        <dbReference type="ARBA" id="ARBA00023052"/>
    </source>
</evidence>
<dbReference type="RefSeq" id="WP_091765359.1">
    <property type="nucleotide sequence ID" value="NZ_FNHG01000001.1"/>
</dbReference>
<evidence type="ECO:0000313" key="5">
    <source>
        <dbReference type="EMBL" id="SDL64786.1"/>
    </source>
</evidence>
<dbReference type="OrthoDB" id="9780894at2"/>
<dbReference type="SMART" id="SM00861">
    <property type="entry name" value="Transket_pyr"/>
    <property type="match status" value="1"/>
</dbReference>
<keyword evidence="6" id="KW-1185">Reference proteome</keyword>
<sequence>MSERIISYRAALNEALVEEMERDERVFLMGQDVAKFGGVFAVSKGLQDKFGPKRVFDTPISETLIVGGGVGAALAGARPVVELQYADFALVAMDEILNKAAKWRYMHGNRQSVPLVIRAAEGMFGGLGPEHSQSFGQYFWNAFGLKTLMPSTPADAKSMLKAAIRDDDPVLFLENKALYNRRGPVPDEVEVDPIGKASTIRNGTDLTIIAWSSMVAVALKAAEALAEEGISAEVIDPRGVRPLDTATIFNSVDRIGRVLVTHEGPVTGGLAGELIAQIVETRFDKLLAPPARVAGADTYVPQNLELERFIVPHLEHILAAARKLAATGKSSTQ</sequence>
<evidence type="ECO:0000313" key="6">
    <source>
        <dbReference type="Proteomes" id="UP000199759"/>
    </source>
</evidence>
<dbReference type="Proteomes" id="UP000199759">
    <property type="component" value="Unassembled WGS sequence"/>
</dbReference>
<dbReference type="GO" id="GO:0016491">
    <property type="term" value="F:oxidoreductase activity"/>
    <property type="evidence" value="ECO:0007669"/>
    <property type="project" value="UniProtKB-KW"/>
</dbReference>
<dbReference type="InterPro" id="IPR005475">
    <property type="entry name" value="Transketolase-like_Pyr-bd"/>
</dbReference>
<dbReference type="FunFam" id="3.40.50.970:FF:000001">
    <property type="entry name" value="Pyruvate dehydrogenase E1 beta subunit"/>
    <property type="match status" value="1"/>
</dbReference>
<dbReference type="SUPFAM" id="SSF52518">
    <property type="entry name" value="Thiamin diphosphate-binding fold (THDP-binding)"/>
    <property type="match status" value="1"/>
</dbReference>